<dbReference type="Pfam" id="PF13692">
    <property type="entry name" value="Glyco_trans_1_4"/>
    <property type="match status" value="1"/>
</dbReference>
<evidence type="ECO:0000313" key="2">
    <source>
        <dbReference type="Proteomes" id="UP000652013"/>
    </source>
</evidence>
<dbReference type="Proteomes" id="UP000652013">
    <property type="component" value="Unassembled WGS sequence"/>
</dbReference>
<accession>A0A8J3Y6P9</accession>
<comment type="caution">
    <text evidence="1">The sequence shown here is derived from an EMBL/GenBank/DDBJ whole genome shotgun (WGS) entry which is preliminary data.</text>
</comment>
<name>A0A8J3Y6P9_9ACTN</name>
<sequence>MALTIVSTFFPLPQDRGDPVRVLMLLRAVAAVRGYTLLAVRRPETTDAEVEQLRGLLPGVEVRDHRATPYRLNRLGPLGRHQEALLAGLPAWVRTRYSGTLHADLAGRGGAAVAIGEAAAAYFPGTTLDWHWDKANVLAASTRQDAAEATTAPHRLRARFLTAVSTRFEGTALARCRTVSVTSADEDARLLAAHGRRADFVVPSCVPLPDGHRPRPVPRRLVWLSSFSYRSNLLGLLRFLDEGWPALRAAGHTLALVGSGLTGDVRARLAAYDGLEVLGFADDLRPVLASARAGVVPLWSGAGVKLKTLTLLAHSVPVFSTPVGAEGVPPTDAVAVADTPAAMARQILDTSGAELDRRAAVAHRLVAEQFSAARFGSAMIGALARHGYLDPDGTRAGS</sequence>
<dbReference type="EMBL" id="BOOY01000010">
    <property type="protein sequence ID" value="GIJ02437.1"/>
    <property type="molecule type" value="Genomic_DNA"/>
</dbReference>
<dbReference type="SUPFAM" id="SSF53756">
    <property type="entry name" value="UDP-Glycosyltransferase/glycogen phosphorylase"/>
    <property type="match status" value="1"/>
</dbReference>
<dbReference type="RefSeq" id="WP_203937747.1">
    <property type="nucleotide sequence ID" value="NZ_BAAAGJ010000012.1"/>
</dbReference>
<keyword evidence="2" id="KW-1185">Reference proteome</keyword>
<proteinExistence type="predicted"/>
<evidence type="ECO:0008006" key="3">
    <source>
        <dbReference type="Google" id="ProtNLM"/>
    </source>
</evidence>
<organism evidence="1 2">
    <name type="scientific">Spirilliplanes yamanashiensis</name>
    <dbReference type="NCBI Taxonomy" id="42233"/>
    <lineage>
        <taxon>Bacteria</taxon>
        <taxon>Bacillati</taxon>
        <taxon>Actinomycetota</taxon>
        <taxon>Actinomycetes</taxon>
        <taxon>Micromonosporales</taxon>
        <taxon>Micromonosporaceae</taxon>
        <taxon>Spirilliplanes</taxon>
    </lineage>
</organism>
<dbReference type="Gene3D" id="3.40.50.2000">
    <property type="entry name" value="Glycogen Phosphorylase B"/>
    <property type="match status" value="1"/>
</dbReference>
<reference evidence="1" key="1">
    <citation type="submission" date="2021-01" db="EMBL/GenBank/DDBJ databases">
        <title>Whole genome shotgun sequence of Spirilliplanes yamanashiensis NBRC 15828.</title>
        <authorList>
            <person name="Komaki H."/>
            <person name="Tamura T."/>
        </authorList>
    </citation>
    <scope>NUCLEOTIDE SEQUENCE</scope>
    <source>
        <strain evidence="1">NBRC 15828</strain>
    </source>
</reference>
<dbReference type="AlphaFoldDB" id="A0A8J3Y6P9"/>
<evidence type="ECO:0000313" key="1">
    <source>
        <dbReference type="EMBL" id="GIJ02437.1"/>
    </source>
</evidence>
<protein>
    <recommendedName>
        <fullName evidence="3">Glycosyltransferase</fullName>
    </recommendedName>
</protein>
<gene>
    <name evidence="1" type="ORF">Sya03_17890</name>
</gene>